<keyword evidence="4" id="KW-1185">Reference proteome</keyword>
<evidence type="ECO:0000259" key="1">
    <source>
        <dbReference type="Pfam" id="PF01408"/>
    </source>
</evidence>
<evidence type="ECO:0000313" key="4">
    <source>
        <dbReference type="Proteomes" id="UP001610563"/>
    </source>
</evidence>
<dbReference type="EMBL" id="JBFTWV010000022">
    <property type="protein sequence ID" value="KAL2796949.1"/>
    <property type="molecule type" value="Genomic_DNA"/>
</dbReference>
<name>A0ABR4GEA2_9EURO</name>
<sequence>MINVGIVGLSASDAAWVSRSHASALQKPPLSETYRLIAVATTSKETALASAERWAVSPAKAYTLASQLVADPDVDLAVIGVKLPLHYELALPLLEAGKDVFVEWPLATTLDQVAGLQGAARRGGGRTLVGLQARASPVILKAKEIIDSGAMGKIVATTIVGWDNSLLYLPPRFDYEHDARNRADISTITSGHVLDAMCFLLGEFESLSSSINCFFPTITTHHHKDEVKRDAPDSILVQGILQSGAMASFSMVLTPPGTPSSFTWTIAGEKGALRFESNNINIQIFPPKLHWYKTAGDGQTSAWEEVSVAEPIHFGQVGELYEAFANDEEVPGVLTNFDGAALRHRMLEACLQSSKTGKRQRYVSRYGI</sequence>
<dbReference type="SUPFAM" id="SSF51735">
    <property type="entry name" value="NAD(P)-binding Rossmann-fold domains"/>
    <property type="match status" value="1"/>
</dbReference>
<protein>
    <recommendedName>
        <fullName evidence="5">Oxidoreductase</fullName>
    </recommendedName>
</protein>
<dbReference type="InterPro" id="IPR036291">
    <property type="entry name" value="NAD(P)-bd_dom_sf"/>
</dbReference>
<dbReference type="Pfam" id="PF01408">
    <property type="entry name" value="GFO_IDH_MocA"/>
    <property type="match status" value="1"/>
</dbReference>
<feature type="non-terminal residue" evidence="3">
    <location>
        <position position="368"/>
    </location>
</feature>
<reference evidence="3 4" key="1">
    <citation type="submission" date="2024-07" db="EMBL/GenBank/DDBJ databases">
        <title>Section-level genome sequencing and comparative genomics of Aspergillus sections Usti and Cavernicolus.</title>
        <authorList>
            <consortium name="Lawrence Berkeley National Laboratory"/>
            <person name="Nybo J.L."/>
            <person name="Vesth T.C."/>
            <person name="Theobald S."/>
            <person name="Frisvad J.C."/>
            <person name="Larsen T.O."/>
            <person name="Kjaerboelling I."/>
            <person name="Rothschild-Mancinelli K."/>
            <person name="Lyhne E.K."/>
            <person name="Kogle M.E."/>
            <person name="Barry K."/>
            <person name="Clum A."/>
            <person name="Na H."/>
            <person name="Ledsgaard L."/>
            <person name="Lin J."/>
            <person name="Lipzen A."/>
            <person name="Kuo A."/>
            <person name="Riley R."/>
            <person name="Mondo S."/>
            <person name="Labutti K."/>
            <person name="Haridas S."/>
            <person name="Pangalinan J."/>
            <person name="Salamov A.A."/>
            <person name="Simmons B.A."/>
            <person name="Magnuson J.K."/>
            <person name="Chen J."/>
            <person name="Drula E."/>
            <person name="Henrissat B."/>
            <person name="Wiebenga A."/>
            <person name="Lubbers R.J."/>
            <person name="Gomes A.C."/>
            <person name="Makela M.R."/>
            <person name="Stajich J."/>
            <person name="Grigoriev I.V."/>
            <person name="Mortensen U.H."/>
            <person name="De Vries R.P."/>
            <person name="Baker S.E."/>
            <person name="Andersen M.R."/>
        </authorList>
    </citation>
    <scope>NUCLEOTIDE SEQUENCE [LARGE SCALE GENOMIC DNA]</scope>
    <source>
        <strain evidence="3 4">CBS 209.92</strain>
    </source>
</reference>
<dbReference type="SUPFAM" id="SSF55347">
    <property type="entry name" value="Glyceraldehyde-3-phosphate dehydrogenase-like, C-terminal domain"/>
    <property type="match status" value="1"/>
</dbReference>
<evidence type="ECO:0008006" key="5">
    <source>
        <dbReference type="Google" id="ProtNLM"/>
    </source>
</evidence>
<evidence type="ECO:0000259" key="2">
    <source>
        <dbReference type="Pfam" id="PF22685"/>
    </source>
</evidence>
<dbReference type="InterPro" id="IPR000683">
    <property type="entry name" value="Gfo/Idh/MocA-like_OxRdtase_N"/>
</dbReference>
<dbReference type="Pfam" id="PF22685">
    <property type="entry name" value="Gal80p_C-like"/>
    <property type="match status" value="1"/>
</dbReference>
<evidence type="ECO:0000313" key="3">
    <source>
        <dbReference type="EMBL" id="KAL2796949.1"/>
    </source>
</evidence>
<feature type="domain" description="Gfo/Idh/MocA-like oxidoreductase N-terminal" evidence="1">
    <location>
        <begin position="2"/>
        <end position="130"/>
    </location>
</feature>
<dbReference type="PANTHER" id="PTHR43708:SF1">
    <property type="entry name" value="GALACTOSE_LACTOSE METABOLISM REGULATORY PROTEIN GAL80"/>
    <property type="match status" value="1"/>
</dbReference>
<dbReference type="InterPro" id="IPR055080">
    <property type="entry name" value="Gal80p-like_C"/>
</dbReference>
<dbReference type="Proteomes" id="UP001610563">
    <property type="component" value="Unassembled WGS sequence"/>
</dbReference>
<dbReference type="Gene3D" id="3.40.50.720">
    <property type="entry name" value="NAD(P)-binding Rossmann-like Domain"/>
    <property type="match status" value="1"/>
</dbReference>
<accession>A0ABR4GEA2</accession>
<dbReference type="Gene3D" id="3.30.360.10">
    <property type="entry name" value="Dihydrodipicolinate Reductase, domain 2"/>
    <property type="match status" value="1"/>
</dbReference>
<feature type="domain" description="Gal80p-like C-terminal" evidence="2">
    <location>
        <begin position="137"/>
        <end position="277"/>
    </location>
</feature>
<dbReference type="PANTHER" id="PTHR43708">
    <property type="entry name" value="CONSERVED EXPRESSED OXIDOREDUCTASE (EUROFUNG)"/>
    <property type="match status" value="1"/>
</dbReference>
<organism evidence="3 4">
    <name type="scientific">Aspergillus keveii</name>
    <dbReference type="NCBI Taxonomy" id="714993"/>
    <lineage>
        <taxon>Eukaryota</taxon>
        <taxon>Fungi</taxon>
        <taxon>Dikarya</taxon>
        <taxon>Ascomycota</taxon>
        <taxon>Pezizomycotina</taxon>
        <taxon>Eurotiomycetes</taxon>
        <taxon>Eurotiomycetidae</taxon>
        <taxon>Eurotiales</taxon>
        <taxon>Aspergillaceae</taxon>
        <taxon>Aspergillus</taxon>
        <taxon>Aspergillus subgen. Nidulantes</taxon>
    </lineage>
</organism>
<proteinExistence type="predicted"/>
<comment type="caution">
    <text evidence="3">The sequence shown here is derived from an EMBL/GenBank/DDBJ whole genome shotgun (WGS) entry which is preliminary data.</text>
</comment>
<dbReference type="InterPro" id="IPR051317">
    <property type="entry name" value="Gfo/Idh/MocA_oxidoreduct"/>
</dbReference>
<gene>
    <name evidence="3" type="ORF">BJX66DRAFT_298483</name>
</gene>